<reference evidence="1" key="1">
    <citation type="journal article" date="2023" name="G3 (Bethesda)">
        <title>Whole genome assembly and annotation of the endangered Caribbean coral Acropora cervicornis.</title>
        <authorList>
            <person name="Selwyn J.D."/>
            <person name="Vollmer S.V."/>
        </authorList>
    </citation>
    <scope>NUCLEOTIDE SEQUENCE</scope>
    <source>
        <strain evidence="1">K2</strain>
    </source>
</reference>
<protein>
    <submittedName>
        <fullName evidence="1">Uncharacterized protein</fullName>
    </submittedName>
</protein>
<comment type="caution">
    <text evidence="1">The sequence shown here is derived from an EMBL/GenBank/DDBJ whole genome shotgun (WGS) entry which is preliminary data.</text>
</comment>
<dbReference type="Proteomes" id="UP001249851">
    <property type="component" value="Unassembled WGS sequence"/>
</dbReference>
<evidence type="ECO:0000313" key="1">
    <source>
        <dbReference type="EMBL" id="KAK2550199.1"/>
    </source>
</evidence>
<name>A0AAD9PW70_ACRCE</name>
<dbReference type="AlphaFoldDB" id="A0AAD9PW70"/>
<gene>
    <name evidence="1" type="ORF">P5673_029241</name>
</gene>
<proteinExistence type="predicted"/>
<dbReference type="EMBL" id="JARQWQ010000114">
    <property type="protein sequence ID" value="KAK2550199.1"/>
    <property type="molecule type" value="Genomic_DNA"/>
</dbReference>
<keyword evidence="2" id="KW-1185">Reference proteome</keyword>
<organism evidence="1 2">
    <name type="scientific">Acropora cervicornis</name>
    <name type="common">Staghorn coral</name>
    <dbReference type="NCBI Taxonomy" id="6130"/>
    <lineage>
        <taxon>Eukaryota</taxon>
        <taxon>Metazoa</taxon>
        <taxon>Cnidaria</taxon>
        <taxon>Anthozoa</taxon>
        <taxon>Hexacorallia</taxon>
        <taxon>Scleractinia</taxon>
        <taxon>Astrocoeniina</taxon>
        <taxon>Acroporidae</taxon>
        <taxon>Acropora</taxon>
    </lineage>
</organism>
<evidence type="ECO:0000313" key="2">
    <source>
        <dbReference type="Proteomes" id="UP001249851"/>
    </source>
</evidence>
<sequence length="547" mass="62206">MDSRTYEAFDFDRNLDSDEDSLAGDSENDEVKIIEEVDIKVAGYIRETVYYRNCLETPYLHQGKLSLTFEGKLRVLLLEVDTTKICSKTPNGVEENAFFVVDRSQLKSAKDWLTTDVGSFEHRGSSARVFTIVEDEIVESRTWRGKKSGLSLKQGQYIVRNVYYRHRNYQDFVRTATTISDSTGGELQLGLLEYRFSGNVHHVSPHKNPRSGKSFLPTTPSTRDAIKEKVTSHKGPSSIFDESFEEAGGIVHCEIGADMPRNVKQISNARQAMKEKEEQNEFAALLRLARQDTAIRNMQWTPNPRVVFATDQQLTDIVEECCTRGSSSILTIDTTYNVGDFYVTSTTYQSSRFIQTRTGKAAVLPGPAMLHVRKSEKEFKYFAHTLLEHNDKIKRTAFVGGDRDKAHQGFLSPLRGCTFLPCKKHVEDDIIRKLSDMGLNDMKMEVLKDIFGSDKDKEKGIVDSTEEDEFAAKVSSVADKWDGIEQRIHSGKEPQFSKYFRECIQEDMKEGMLLSTRRKAGLGDEFFLTMRKNVAISSTSPKSWKRR</sequence>
<reference evidence="1" key="2">
    <citation type="journal article" date="2023" name="Science">
        <title>Genomic signatures of disease resistance in endangered staghorn corals.</title>
        <authorList>
            <person name="Vollmer S.V."/>
            <person name="Selwyn J.D."/>
            <person name="Despard B.A."/>
            <person name="Roesel C.L."/>
        </authorList>
    </citation>
    <scope>NUCLEOTIDE SEQUENCE</scope>
    <source>
        <strain evidence="1">K2</strain>
    </source>
</reference>
<accession>A0AAD9PW70</accession>